<feature type="region of interest" description="Disordered" evidence="1">
    <location>
        <begin position="73"/>
        <end position="92"/>
    </location>
</feature>
<dbReference type="InterPro" id="IPR011195">
    <property type="entry name" value="UCP010256"/>
</dbReference>
<evidence type="ECO:0000256" key="1">
    <source>
        <dbReference type="SAM" id="MobiDB-lite"/>
    </source>
</evidence>
<reference evidence="2" key="2">
    <citation type="journal article" date="2021" name="Syst. Appl. Microbiol.">
        <title>Roseomonas hellenica sp. nov., isolated from roots of wild-growing Alkanna tinctoria.</title>
        <authorList>
            <person name="Rat A."/>
            <person name="Naranjo H.D."/>
            <person name="Lebbe L."/>
            <person name="Cnockaert M."/>
            <person name="Krigas N."/>
            <person name="Grigoriadou K."/>
            <person name="Maloupa E."/>
            <person name="Willems A."/>
        </authorList>
    </citation>
    <scope>NUCLEOTIDE SEQUENCE</scope>
    <source>
        <strain evidence="2">LMG 28251</strain>
    </source>
</reference>
<sequence>MSLLRAARGAGVRISTAETLEALRAAALVGPGDRADLRDTLGLVCAKSAEEKRIFDEVFSLFFAPQAPAATKPRAFEERGVGGDSQGGGGGSGLARMIVEGDRAGLDQALAEAARAEDAQAIRFFTQTNALARRMLDRMGLAALEAEIAASPDPRLTEGVVMLRAEARAEAERNLRLFGREESEGLREYMLRRARLAAISPRERARLASLTRAMAKKLATRHSRRRRVAKRGSLDLRGTLRRNMGWDGIPFVLRHRATRVARPRLVVFCDISGSVAALSGFLLLFLHSLGAVVRDLGAFVFTGEAIDVTETLKQPDAEAAIARILAEHGHGSSNYGTALAGFARDATIDRHTTVVILGDGRGNRAPPRVDALEDVARRARQVVWLNPEHPALWGTGDSDMPRYAPFCRQLRPCRTLDELERAVDGLLLLHRV</sequence>
<dbReference type="InterPro" id="IPR008912">
    <property type="entry name" value="Uncharacterised_CoxE"/>
</dbReference>
<organism evidence="2 3">
    <name type="scientific">Plastoroseomonas arctica</name>
    <dbReference type="NCBI Taxonomy" id="1509237"/>
    <lineage>
        <taxon>Bacteria</taxon>
        <taxon>Pseudomonadati</taxon>
        <taxon>Pseudomonadota</taxon>
        <taxon>Alphaproteobacteria</taxon>
        <taxon>Acetobacterales</taxon>
        <taxon>Acetobacteraceae</taxon>
        <taxon>Plastoroseomonas</taxon>
    </lineage>
</organism>
<gene>
    <name evidence="2" type="ORF">GXW79_13830</name>
</gene>
<dbReference type="Proteomes" id="UP001196068">
    <property type="component" value="Unassembled WGS sequence"/>
</dbReference>
<dbReference type="PANTHER" id="PTHR39338:SF5">
    <property type="entry name" value="BLR6139 PROTEIN"/>
    <property type="match status" value="1"/>
</dbReference>
<reference evidence="2" key="1">
    <citation type="submission" date="2020-01" db="EMBL/GenBank/DDBJ databases">
        <authorList>
            <person name="Rat A."/>
        </authorList>
    </citation>
    <scope>NUCLEOTIDE SEQUENCE</scope>
    <source>
        <strain evidence="2">LMG 28251</strain>
    </source>
</reference>
<evidence type="ECO:0000313" key="2">
    <source>
        <dbReference type="EMBL" id="MBR0656157.1"/>
    </source>
</evidence>
<comment type="caution">
    <text evidence="2">The sequence shown here is derived from an EMBL/GenBank/DDBJ whole genome shotgun (WGS) entry which is preliminary data.</text>
</comment>
<feature type="compositionally biased region" description="Gly residues" evidence="1">
    <location>
        <begin position="82"/>
        <end position="92"/>
    </location>
</feature>
<dbReference type="PIRSF" id="PIRSF010256">
    <property type="entry name" value="CoxE_vWa"/>
    <property type="match status" value="1"/>
</dbReference>
<dbReference type="Pfam" id="PF05762">
    <property type="entry name" value="VWA_CoxE"/>
    <property type="match status" value="1"/>
</dbReference>
<dbReference type="RefSeq" id="WP_211875000.1">
    <property type="nucleotide sequence ID" value="NZ_JAAEDH010000015.1"/>
</dbReference>
<keyword evidence="3" id="KW-1185">Reference proteome</keyword>
<accession>A0AAF1KUG9</accession>
<evidence type="ECO:0000313" key="3">
    <source>
        <dbReference type="Proteomes" id="UP001196068"/>
    </source>
</evidence>
<dbReference type="PANTHER" id="PTHR39338">
    <property type="entry name" value="BLL5662 PROTEIN-RELATED"/>
    <property type="match status" value="1"/>
</dbReference>
<name>A0AAF1KUG9_9PROT</name>
<dbReference type="EMBL" id="JAAEDH010000015">
    <property type="protein sequence ID" value="MBR0656157.1"/>
    <property type="molecule type" value="Genomic_DNA"/>
</dbReference>
<proteinExistence type="predicted"/>
<protein>
    <submittedName>
        <fullName evidence="2">VWA domain-containing protein</fullName>
    </submittedName>
</protein>
<dbReference type="AlphaFoldDB" id="A0AAF1KUG9"/>